<dbReference type="GeneID" id="66118527"/>
<dbReference type="Pfam" id="PF00106">
    <property type="entry name" value="adh_short"/>
    <property type="match status" value="1"/>
</dbReference>
<dbReference type="InterPro" id="IPR002347">
    <property type="entry name" value="SDR_fam"/>
</dbReference>
<dbReference type="PANTHER" id="PTHR24320">
    <property type="entry name" value="RETINOL DEHYDROGENASE"/>
    <property type="match status" value="1"/>
</dbReference>
<reference evidence="5" key="1">
    <citation type="submission" date="2021-03" db="EMBL/GenBank/DDBJ databases">
        <authorList>
            <person name="Palmer J.M."/>
        </authorList>
    </citation>
    <scope>NUCLEOTIDE SEQUENCE</scope>
    <source>
        <strain evidence="5">ARV_011</strain>
    </source>
</reference>
<dbReference type="SUPFAM" id="SSF51735">
    <property type="entry name" value="NAD(P)-binding Rossmann-fold domains"/>
    <property type="match status" value="1"/>
</dbReference>
<sequence length="456" mass="51985">MPIDFLGSVFLDGTDIPYWEQIKTYGPAVTLLAGIKWYMGGNNNIWDRDLHGKVYMVTGGTSGLGARTTFEMAQKGAQILMLVRSTEDQWLVDYIEDMREKTNNPLIYAEECDLASLHSVRLFATKWLDNSPPRRLDGVVCCAGELIPRGKPRQITIDGVERQIAINYLAHFHLLTLLAPSFKVQPADRDVRVVITTCSSQAMAQIDFKDLLWSERQYPKGNPLKVYGTSKLMLGLFAKSYQRQLNVYERKDKNPVNVKISIVNPGLMRTQSMRRFISMGSLLGLICYMILWPLWFIIFKSPFQGAQSVLFALYAPIFAKGDGGNLVQECRILKEGSRREYQSEEFQDELFTKTEQLITTLEKQLAIERKKQELKQNKDDKNKNNKKKTTESKEKHYINEKPKTVGELDSRINELRNLIGMGQQLSSKELPLFPDQTVDSIVGKASNPTKRKGKKV</sequence>
<keyword evidence="2" id="KW-0560">Oxidoreductase</keyword>
<keyword evidence="4" id="KW-0472">Membrane</keyword>
<evidence type="ECO:0008006" key="7">
    <source>
        <dbReference type="Google" id="ProtNLM"/>
    </source>
</evidence>
<comment type="similarity">
    <text evidence="1">Belongs to the short-chain dehydrogenases/reductases (SDR) family.</text>
</comment>
<feature type="region of interest" description="Disordered" evidence="3">
    <location>
        <begin position="372"/>
        <end position="400"/>
    </location>
</feature>
<keyword evidence="4" id="KW-0812">Transmembrane</keyword>
<dbReference type="EMBL" id="JAHMUF010000009">
    <property type="protein sequence ID" value="KAG7193954.1"/>
    <property type="molecule type" value="Genomic_DNA"/>
</dbReference>
<evidence type="ECO:0000256" key="2">
    <source>
        <dbReference type="ARBA" id="ARBA00023002"/>
    </source>
</evidence>
<feature type="transmembrane region" description="Helical" evidence="4">
    <location>
        <begin position="276"/>
        <end position="298"/>
    </location>
</feature>
<dbReference type="GO" id="GO:0016491">
    <property type="term" value="F:oxidoreductase activity"/>
    <property type="evidence" value="ECO:0007669"/>
    <property type="project" value="UniProtKB-KW"/>
</dbReference>
<protein>
    <recommendedName>
        <fullName evidence="7">Oxidoreductase</fullName>
    </recommendedName>
</protein>
<dbReference type="OrthoDB" id="191979at2759"/>
<dbReference type="PANTHER" id="PTHR24320:SF285">
    <property type="entry name" value="RETINOL DEHYDROGENASE 14"/>
    <property type="match status" value="1"/>
</dbReference>
<proteinExistence type="inferred from homology"/>
<evidence type="ECO:0000256" key="1">
    <source>
        <dbReference type="ARBA" id="ARBA00006484"/>
    </source>
</evidence>
<accession>A0A9P7V9S9</accession>
<dbReference type="Gene3D" id="3.40.50.720">
    <property type="entry name" value="NAD(P)-binding Rossmann-like Domain"/>
    <property type="match status" value="1"/>
</dbReference>
<name>A0A9P7V9S9_9ASCO</name>
<evidence type="ECO:0000256" key="4">
    <source>
        <dbReference type="SAM" id="Phobius"/>
    </source>
</evidence>
<keyword evidence="4" id="KW-1133">Transmembrane helix</keyword>
<comment type="caution">
    <text evidence="5">The sequence shown here is derived from an EMBL/GenBank/DDBJ whole genome shotgun (WGS) entry which is preliminary data.</text>
</comment>
<dbReference type="Proteomes" id="UP000790833">
    <property type="component" value="Unassembled WGS sequence"/>
</dbReference>
<evidence type="ECO:0000256" key="3">
    <source>
        <dbReference type="SAM" id="MobiDB-lite"/>
    </source>
</evidence>
<dbReference type="AlphaFoldDB" id="A0A9P7V9S9"/>
<organism evidence="5 6">
    <name type="scientific">Scheffersomyces spartinae</name>
    <dbReference type="NCBI Taxonomy" id="45513"/>
    <lineage>
        <taxon>Eukaryota</taxon>
        <taxon>Fungi</taxon>
        <taxon>Dikarya</taxon>
        <taxon>Ascomycota</taxon>
        <taxon>Saccharomycotina</taxon>
        <taxon>Pichiomycetes</taxon>
        <taxon>Debaryomycetaceae</taxon>
        <taxon>Scheffersomyces</taxon>
    </lineage>
</organism>
<dbReference type="InterPro" id="IPR036291">
    <property type="entry name" value="NAD(P)-bd_dom_sf"/>
</dbReference>
<keyword evidence="6" id="KW-1185">Reference proteome</keyword>
<evidence type="ECO:0000313" key="5">
    <source>
        <dbReference type="EMBL" id="KAG7193954.1"/>
    </source>
</evidence>
<dbReference type="RefSeq" id="XP_043049501.1">
    <property type="nucleotide sequence ID" value="XM_043195796.1"/>
</dbReference>
<evidence type="ECO:0000313" key="6">
    <source>
        <dbReference type="Proteomes" id="UP000790833"/>
    </source>
</evidence>
<gene>
    <name evidence="5" type="ORF">KQ657_005153</name>
</gene>